<evidence type="ECO:0000256" key="9">
    <source>
        <dbReference type="ARBA" id="ARBA00023004"/>
    </source>
</evidence>
<keyword evidence="10 11" id="KW-0472">Membrane</keyword>
<evidence type="ECO:0000256" key="2">
    <source>
        <dbReference type="ARBA" id="ARBA00022448"/>
    </source>
</evidence>
<feature type="non-terminal residue" evidence="12">
    <location>
        <position position="52"/>
    </location>
</feature>
<evidence type="ECO:0000256" key="11">
    <source>
        <dbReference type="SAM" id="Phobius"/>
    </source>
</evidence>
<evidence type="ECO:0000313" key="12">
    <source>
        <dbReference type="EMBL" id="KKK67400.1"/>
    </source>
</evidence>
<dbReference type="AlphaFoldDB" id="A0A0F8Y1H6"/>
<keyword evidence="4" id="KW-0349">Heme</keyword>
<dbReference type="GO" id="GO:0019646">
    <property type="term" value="P:aerobic electron transport chain"/>
    <property type="evidence" value="ECO:0007669"/>
    <property type="project" value="InterPro"/>
</dbReference>
<dbReference type="GO" id="GO:0046872">
    <property type="term" value="F:metal ion binding"/>
    <property type="evidence" value="ECO:0007669"/>
    <property type="project" value="UniProtKB-KW"/>
</dbReference>
<evidence type="ECO:0000256" key="7">
    <source>
        <dbReference type="ARBA" id="ARBA00022982"/>
    </source>
</evidence>
<comment type="subcellular location">
    <subcellularLocation>
        <location evidence="1">Cell membrane</location>
        <topology evidence="1">Multi-pass membrane protein</topology>
    </subcellularLocation>
</comment>
<sequence>MQFRRINKSINKIYKDLAKSWSKGVAIFFAVGAVSGTFLSFELGLLWPTFML</sequence>
<comment type="caution">
    <text evidence="12">The sequence shown here is derived from an EMBL/GenBank/DDBJ whole genome shotgun (WGS) entry which is preliminary data.</text>
</comment>
<dbReference type="GO" id="GO:0009055">
    <property type="term" value="F:electron transfer activity"/>
    <property type="evidence" value="ECO:0007669"/>
    <property type="project" value="InterPro"/>
</dbReference>
<dbReference type="GO" id="GO:0005886">
    <property type="term" value="C:plasma membrane"/>
    <property type="evidence" value="ECO:0007669"/>
    <property type="project" value="UniProtKB-SubCell"/>
</dbReference>
<dbReference type="GO" id="GO:0070069">
    <property type="term" value="C:cytochrome complex"/>
    <property type="evidence" value="ECO:0007669"/>
    <property type="project" value="InterPro"/>
</dbReference>
<evidence type="ECO:0000256" key="5">
    <source>
        <dbReference type="ARBA" id="ARBA00022692"/>
    </source>
</evidence>
<protein>
    <submittedName>
        <fullName evidence="12">Uncharacterized protein</fullName>
    </submittedName>
</protein>
<keyword evidence="9" id="KW-0408">Iron</keyword>
<evidence type="ECO:0000256" key="8">
    <source>
        <dbReference type="ARBA" id="ARBA00022989"/>
    </source>
</evidence>
<feature type="transmembrane region" description="Helical" evidence="11">
    <location>
        <begin position="21"/>
        <end position="47"/>
    </location>
</feature>
<evidence type="ECO:0000256" key="1">
    <source>
        <dbReference type="ARBA" id="ARBA00004651"/>
    </source>
</evidence>
<keyword evidence="7" id="KW-0249">Electron transport</keyword>
<evidence type="ECO:0000256" key="6">
    <source>
        <dbReference type="ARBA" id="ARBA00022723"/>
    </source>
</evidence>
<evidence type="ECO:0000256" key="4">
    <source>
        <dbReference type="ARBA" id="ARBA00022617"/>
    </source>
</evidence>
<keyword evidence="3" id="KW-1003">Cell membrane</keyword>
<dbReference type="InterPro" id="IPR002585">
    <property type="entry name" value="Cyt-d_ubiquinol_oxidase_su_1"/>
</dbReference>
<name>A0A0F8Y1H6_9ZZZZ</name>
<proteinExistence type="predicted"/>
<keyword evidence="6" id="KW-0479">Metal-binding</keyword>
<reference evidence="12" key="1">
    <citation type="journal article" date="2015" name="Nature">
        <title>Complex archaea that bridge the gap between prokaryotes and eukaryotes.</title>
        <authorList>
            <person name="Spang A."/>
            <person name="Saw J.H."/>
            <person name="Jorgensen S.L."/>
            <person name="Zaremba-Niedzwiedzka K."/>
            <person name="Martijn J."/>
            <person name="Lind A.E."/>
            <person name="van Eijk R."/>
            <person name="Schleper C."/>
            <person name="Guy L."/>
            <person name="Ettema T.J."/>
        </authorList>
    </citation>
    <scope>NUCLEOTIDE SEQUENCE</scope>
</reference>
<dbReference type="EMBL" id="LAZR01059631">
    <property type="protein sequence ID" value="KKK67400.1"/>
    <property type="molecule type" value="Genomic_DNA"/>
</dbReference>
<keyword evidence="2" id="KW-0813">Transport</keyword>
<evidence type="ECO:0000256" key="3">
    <source>
        <dbReference type="ARBA" id="ARBA00022475"/>
    </source>
</evidence>
<dbReference type="Pfam" id="PF01654">
    <property type="entry name" value="Cyt_bd_oxida_I"/>
    <property type="match status" value="1"/>
</dbReference>
<keyword evidence="8 11" id="KW-1133">Transmembrane helix</keyword>
<organism evidence="12">
    <name type="scientific">marine sediment metagenome</name>
    <dbReference type="NCBI Taxonomy" id="412755"/>
    <lineage>
        <taxon>unclassified sequences</taxon>
        <taxon>metagenomes</taxon>
        <taxon>ecological metagenomes</taxon>
    </lineage>
</organism>
<accession>A0A0F8Y1H6</accession>
<evidence type="ECO:0000256" key="10">
    <source>
        <dbReference type="ARBA" id="ARBA00023136"/>
    </source>
</evidence>
<gene>
    <name evidence="12" type="ORF">LCGC14_2954460</name>
</gene>
<keyword evidence="5 11" id="KW-0812">Transmembrane</keyword>